<feature type="signal peptide" evidence="2">
    <location>
        <begin position="1"/>
        <end position="17"/>
    </location>
</feature>
<organism evidence="3 4">
    <name type="scientific">Tritonibacter aquimaris</name>
    <dbReference type="NCBI Taxonomy" id="2663379"/>
    <lineage>
        <taxon>Bacteria</taxon>
        <taxon>Pseudomonadati</taxon>
        <taxon>Pseudomonadota</taxon>
        <taxon>Alphaproteobacteria</taxon>
        <taxon>Rhodobacterales</taxon>
        <taxon>Paracoccaceae</taxon>
        <taxon>Tritonibacter</taxon>
    </lineage>
</organism>
<feature type="chain" id="PRO_5032473778" evidence="2">
    <location>
        <begin position="18"/>
        <end position="227"/>
    </location>
</feature>
<keyword evidence="1" id="KW-0472">Membrane</keyword>
<dbReference type="AlphaFoldDB" id="A0A844AQ86"/>
<evidence type="ECO:0000256" key="1">
    <source>
        <dbReference type="SAM" id="Phobius"/>
    </source>
</evidence>
<accession>A0A844AQ86</accession>
<dbReference type="NCBIfam" id="TIGR03370">
    <property type="entry name" value="VPLPA-CTERM"/>
    <property type="match status" value="1"/>
</dbReference>
<dbReference type="EMBL" id="WIXK01000001">
    <property type="protein sequence ID" value="MQY41687.1"/>
    <property type="molecule type" value="Genomic_DNA"/>
</dbReference>
<evidence type="ECO:0000313" key="3">
    <source>
        <dbReference type="EMBL" id="MQY41687.1"/>
    </source>
</evidence>
<feature type="transmembrane region" description="Helical" evidence="1">
    <location>
        <begin position="201"/>
        <end position="220"/>
    </location>
</feature>
<comment type="caution">
    <text evidence="3">The sequence shown here is derived from an EMBL/GenBank/DDBJ whole genome shotgun (WGS) entry which is preliminary data.</text>
</comment>
<dbReference type="InterPro" id="IPR022472">
    <property type="entry name" value="VPLPA-CTERM"/>
</dbReference>
<protein>
    <submittedName>
        <fullName evidence="3">VPLPA-CTERM sorting domain-containing protein</fullName>
    </submittedName>
</protein>
<evidence type="ECO:0000313" key="4">
    <source>
        <dbReference type="Proteomes" id="UP000436694"/>
    </source>
</evidence>
<dbReference type="Proteomes" id="UP000436694">
    <property type="component" value="Unassembled WGS sequence"/>
</dbReference>
<sequence length="227" mass="23302">MIIAGVFAALSATAAQAVTIVSYDIRNADPSSTGGWTNTYSGTITPSADGVPGLVDLTGGSGTLNDGVLPNSTVNNQLFFTPLAIQNASITLRFDRAIRLGTIEFLNSPDYLGNSIVGGVREVVAIGGGGDFFATAESAGFGPVGASGFPVSDRFDFSNTSFAEFELDSITLSNFFVDGPNFINPFSIGEIVVTEAQVAPVPLPASGVLMVAGIGGLIAARRRKKAS</sequence>
<reference evidence="3 4" key="1">
    <citation type="submission" date="2019-10" db="EMBL/GenBank/DDBJ databases">
        <title>Epibacterium sp. nov., isolated from seawater.</title>
        <authorList>
            <person name="Zhang X."/>
            <person name="Li N."/>
        </authorList>
    </citation>
    <scope>NUCLEOTIDE SEQUENCE [LARGE SCALE GENOMIC DNA]</scope>
    <source>
        <strain evidence="3 4">SM1969</strain>
    </source>
</reference>
<keyword evidence="1" id="KW-0812">Transmembrane</keyword>
<proteinExistence type="predicted"/>
<evidence type="ECO:0000256" key="2">
    <source>
        <dbReference type="SAM" id="SignalP"/>
    </source>
</evidence>
<name>A0A844AQ86_9RHOB</name>
<keyword evidence="4" id="KW-1185">Reference proteome</keyword>
<keyword evidence="1" id="KW-1133">Transmembrane helix</keyword>
<keyword evidence="2" id="KW-0732">Signal</keyword>
<gene>
    <name evidence="3" type="ORF">GG681_03470</name>
</gene>